<dbReference type="AlphaFoldDB" id="A0A7K4T711"/>
<organism evidence="3 4">
    <name type="scientific">Burhinus bistriatus</name>
    <dbReference type="NCBI Taxonomy" id="240201"/>
    <lineage>
        <taxon>Eukaryota</taxon>
        <taxon>Metazoa</taxon>
        <taxon>Chordata</taxon>
        <taxon>Craniata</taxon>
        <taxon>Vertebrata</taxon>
        <taxon>Euteleostomi</taxon>
        <taxon>Archelosauria</taxon>
        <taxon>Archosauria</taxon>
        <taxon>Dinosauria</taxon>
        <taxon>Saurischia</taxon>
        <taxon>Theropoda</taxon>
        <taxon>Coelurosauria</taxon>
        <taxon>Aves</taxon>
        <taxon>Neognathae</taxon>
        <taxon>Neoaves</taxon>
        <taxon>Charadriiformes</taxon>
        <taxon>Burhinidae</taxon>
        <taxon>Burhinus</taxon>
    </lineage>
</organism>
<protein>
    <submittedName>
        <fullName evidence="3">FCGBP protein</fullName>
    </submittedName>
</protein>
<dbReference type="Proteomes" id="UP000574691">
    <property type="component" value="Unassembled WGS sequence"/>
</dbReference>
<evidence type="ECO:0000256" key="1">
    <source>
        <dbReference type="ARBA" id="ARBA00023157"/>
    </source>
</evidence>
<dbReference type="InterPro" id="IPR050780">
    <property type="entry name" value="Mucin_vWF_Thrombospondin_sf"/>
</dbReference>
<feature type="non-terminal residue" evidence="3">
    <location>
        <position position="1"/>
    </location>
</feature>
<dbReference type="SMART" id="SM00832">
    <property type="entry name" value="C8"/>
    <property type="match status" value="1"/>
</dbReference>
<evidence type="ECO:0000259" key="2">
    <source>
        <dbReference type="SMART" id="SM00832"/>
    </source>
</evidence>
<evidence type="ECO:0000313" key="4">
    <source>
        <dbReference type="Proteomes" id="UP000574691"/>
    </source>
</evidence>
<dbReference type="EMBL" id="VYXH01008341">
    <property type="protein sequence ID" value="NWQ93778.1"/>
    <property type="molecule type" value="Genomic_DNA"/>
</dbReference>
<keyword evidence="4" id="KW-1185">Reference proteome</keyword>
<accession>A0A7K4T711</accession>
<keyword evidence="1" id="KW-1015">Disulfide bond</keyword>
<dbReference type="InterPro" id="IPR014853">
    <property type="entry name" value="VWF/SSPO/ZAN-like_Cys-rich_dom"/>
</dbReference>
<feature type="non-terminal residue" evidence="3">
    <location>
        <position position="76"/>
    </location>
</feature>
<dbReference type="PANTHER" id="PTHR11339:SF373">
    <property type="entry name" value="VWFD DOMAIN-CONTAINING PROTEIN"/>
    <property type="match status" value="1"/>
</dbReference>
<dbReference type="GO" id="GO:0031012">
    <property type="term" value="C:extracellular matrix"/>
    <property type="evidence" value="ECO:0007669"/>
    <property type="project" value="TreeGrafter"/>
</dbReference>
<dbReference type="PANTHER" id="PTHR11339">
    <property type="entry name" value="EXTRACELLULAR MATRIX GLYCOPROTEIN RELATED"/>
    <property type="match status" value="1"/>
</dbReference>
<comment type="caution">
    <text evidence="3">The sequence shown here is derived from an EMBL/GenBank/DDBJ whole genome shotgun (WGS) entry which is preliminary data.</text>
</comment>
<sequence length="76" mass="8649">RKSFQGPFKACHEVVKPQDFYRNCLYDVCMSNGAKKILCQVLESYASTCKKHGAIVHDWRTPSGCPLPCPENSHYE</sequence>
<reference evidence="3 4" key="1">
    <citation type="submission" date="2019-09" db="EMBL/GenBank/DDBJ databases">
        <title>Bird 10,000 Genomes (B10K) Project - Family phase.</title>
        <authorList>
            <person name="Zhang G."/>
        </authorList>
    </citation>
    <scope>NUCLEOTIDE SEQUENCE [LARGE SCALE GENOMIC DNA]</scope>
    <source>
        <strain evidence="3">B10K-DU-001-64</strain>
        <tissue evidence="3">Muscle</tissue>
    </source>
</reference>
<feature type="domain" description="VWF/SSPO/Zonadhesin-like cysteine-rich" evidence="2">
    <location>
        <begin position="1"/>
        <end position="66"/>
    </location>
</feature>
<name>A0A7K4T711_9CHAR</name>
<dbReference type="GO" id="GO:0005615">
    <property type="term" value="C:extracellular space"/>
    <property type="evidence" value="ECO:0007669"/>
    <property type="project" value="TreeGrafter"/>
</dbReference>
<evidence type="ECO:0000313" key="3">
    <source>
        <dbReference type="EMBL" id="NWQ93778.1"/>
    </source>
</evidence>
<dbReference type="Pfam" id="PF08742">
    <property type="entry name" value="C8"/>
    <property type="match status" value="1"/>
</dbReference>
<gene>
    <name evidence="3" type="primary">Fcgbp_5</name>
    <name evidence="3" type="ORF">BURBIS_R15686</name>
</gene>
<proteinExistence type="predicted"/>